<dbReference type="PATRIC" id="fig|477245.3.peg.5304"/>
<proteinExistence type="predicted"/>
<organism evidence="1 2">
    <name type="scientific">Streptomyces cyaneogriseus subsp. noncyanogenus</name>
    <dbReference type="NCBI Taxonomy" id="477245"/>
    <lineage>
        <taxon>Bacteria</taxon>
        <taxon>Bacillati</taxon>
        <taxon>Actinomycetota</taxon>
        <taxon>Actinomycetes</taxon>
        <taxon>Kitasatosporales</taxon>
        <taxon>Streptomycetaceae</taxon>
        <taxon>Streptomyces</taxon>
    </lineage>
</organism>
<protein>
    <submittedName>
        <fullName evidence="1">Uncharacterized protein</fullName>
    </submittedName>
</protein>
<dbReference type="AlphaFoldDB" id="A0A0C5GIF6"/>
<dbReference type="KEGG" id="scw:TU94_25115"/>
<dbReference type="HOGENOM" id="CLU_2453318_0_0_11"/>
<dbReference type="EMBL" id="CP010849">
    <property type="protein sequence ID" value="AJP04256.1"/>
    <property type="molecule type" value="Genomic_DNA"/>
</dbReference>
<evidence type="ECO:0000313" key="2">
    <source>
        <dbReference type="Proteomes" id="UP000032234"/>
    </source>
</evidence>
<evidence type="ECO:0000313" key="1">
    <source>
        <dbReference type="EMBL" id="AJP04256.1"/>
    </source>
</evidence>
<dbReference type="Proteomes" id="UP000032234">
    <property type="component" value="Chromosome"/>
</dbReference>
<sequence length="89" mass="10439">MRQPDEDWLDFDTSTLEDWDDERARTALHGVHGPLYRNHLRIAARLDQWAAAEAQRTDTDARYRAGYVQALEDMAAFLRQTYFLPEDPD</sequence>
<dbReference type="RefSeq" id="WP_044384821.1">
    <property type="nucleotide sequence ID" value="NZ_CP010849.1"/>
</dbReference>
<keyword evidence="2" id="KW-1185">Reference proteome</keyword>
<dbReference type="OrthoDB" id="4228083at2"/>
<name>A0A0C5GIF6_9ACTN</name>
<reference evidence="1 2" key="1">
    <citation type="submission" date="2015-02" db="EMBL/GenBank/DDBJ databases">
        <title>Genome sequence of thermotolerant Streptomyces cyaneogriseus subsp. Noncyanogenus NMWT1, the producer of nematocidal antibiotics nemadectin.</title>
        <authorList>
            <person name="Wang H."/>
            <person name="Li C."/>
            <person name="Xiang W."/>
            <person name="Wang X."/>
        </authorList>
    </citation>
    <scope>NUCLEOTIDE SEQUENCE [LARGE SCALE GENOMIC DNA]</scope>
    <source>
        <strain evidence="1 2">NMWT 1</strain>
    </source>
</reference>
<gene>
    <name evidence="1" type="ORF">TU94_25115</name>
</gene>
<accession>A0A0C5GIF6</accession>